<dbReference type="OrthoDB" id="9815414at2"/>
<gene>
    <name evidence="4" type="ORF">SAMN02745729_11598</name>
</gene>
<protein>
    <submittedName>
        <fullName evidence="4">TadE-like protein</fullName>
    </submittedName>
</protein>
<sequence>MGNMIRTLTHRIRERGAAAVESLIALPIVIILMMGAAEWARVYEAKTTLDHAAVQGARAGAVDHAQPSAIQQGIARGMLPFYAPRSGNLIQTQAELVATLGTQSRLRILNPTPETFDDFGLTENGRRVLPNSDLKNRSTAIGASSGLNIQDANLLKVETTWGVELRMPFIRQVISFIGQGTTTPGSFEHQLYRNGMIPVSATTLVRMQSEAWENSLMVSIADQGTERTQGGPQEQLATGGTSTPWGGQTGYDGSLASSYVPDHLGNGSDFAHPDWADGHGQGGTGSDLDTGDTEGNSDTPPSDTGNEDSNPPGTDTPKGPECQTTWDDPKYQVEECDSWYCRGIGETFHNLAQGVKVAIHVLGDFIEGLIDGLGDQVKDLLEILEDPSVLLDVAKAFATDPIGTMEELIGSVLDDVETVMQCGPYDIGRILGQHINPAVALKVVGKLAKLSGNDSLARYADDLEHDIECASFPAGTLIWTPTGPVPIEQLSVGDRVESRNTSGFTDAAQPIIQELSRTAPGYQRIDTEFGTLTATPEHPFWVQGKGWTEAKDLEWEDPIATLEGDVVAYGNTYVEEPTQVYNFSVANTPNYFAGEAKAWVHNASCEILKAANMSEFFEQKFGSTLKDISQKTSKVVKGATVYQIKGKTNNPYLKKGDQFYLDTQHYDHIEVFDKRGKVKAVLNLDGTLNSKKTDKAISEGRRIP</sequence>
<accession>A0A1H4GF77</accession>
<keyword evidence="2" id="KW-1133">Transmembrane helix</keyword>
<keyword evidence="5" id="KW-1185">Reference proteome</keyword>
<evidence type="ECO:0000259" key="3">
    <source>
        <dbReference type="SMART" id="SM00306"/>
    </source>
</evidence>
<organism evidence="4 5">
    <name type="scientific">Marinobacterium iners DSM 11526</name>
    <dbReference type="NCBI Taxonomy" id="1122198"/>
    <lineage>
        <taxon>Bacteria</taxon>
        <taxon>Pseudomonadati</taxon>
        <taxon>Pseudomonadota</taxon>
        <taxon>Gammaproteobacteria</taxon>
        <taxon>Oceanospirillales</taxon>
        <taxon>Oceanospirillaceae</taxon>
        <taxon>Marinobacterium</taxon>
    </lineage>
</organism>
<dbReference type="CDD" id="cd00081">
    <property type="entry name" value="Hint"/>
    <property type="match status" value="1"/>
</dbReference>
<dbReference type="Gene3D" id="2.170.16.10">
    <property type="entry name" value="Hedgehog/Intein (Hint) domain"/>
    <property type="match status" value="1"/>
</dbReference>
<evidence type="ECO:0000256" key="2">
    <source>
        <dbReference type="SAM" id="Phobius"/>
    </source>
</evidence>
<feature type="compositionally biased region" description="Polar residues" evidence="1">
    <location>
        <begin position="226"/>
        <end position="246"/>
    </location>
</feature>
<evidence type="ECO:0000313" key="5">
    <source>
        <dbReference type="Proteomes" id="UP000242469"/>
    </source>
</evidence>
<dbReference type="Proteomes" id="UP000242469">
    <property type="component" value="Unassembled WGS sequence"/>
</dbReference>
<dbReference type="AlphaFoldDB" id="A0A1H4GF77"/>
<dbReference type="Pfam" id="PF07591">
    <property type="entry name" value="PT-HINT"/>
    <property type="match status" value="1"/>
</dbReference>
<reference evidence="5" key="1">
    <citation type="submission" date="2016-10" db="EMBL/GenBank/DDBJ databases">
        <authorList>
            <person name="Varghese N."/>
            <person name="Submissions S."/>
        </authorList>
    </citation>
    <scope>NUCLEOTIDE SEQUENCE [LARGE SCALE GENOMIC DNA]</scope>
    <source>
        <strain evidence="5">DSM 11526</strain>
    </source>
</reference>
<feature type="domain" description="Hint" evidence="3">
    <location>
        <begin position="469"/>
        <end position="563"/>
    </location>
</feature>
<dbReference type="SMART" id="SM00306">
    <property type="entry name" value="HintN"/>
    <property type="match status" value="1"/>
</dbReference>
<feature type="region of interest" description="Disordered" evidence="1">
    <location>
        <begin position="225"/>
        <end position="326"/>
    </location>
</feature>
<feature type="compositionally biased region" description="Polar residues" evidence="1">
    <location>
        <begin position="296"/>
        <end position="313"/>
    </location>
</feature>
<keyword evidence="2" id="KW-0812">Transmembrane</keyword>
<dbReference type="RefSeq" id="WP_091827539.1">
    <property type="nucleotide sequence ID" value="NZ_FNRJ01000015.1"/>
</dbReference>
<dbReference type="SUPFAM" id="SSF51294">
    <property type="entry name" value="Hedgehog/intein (Hint) domain"/>
    <property type="match status" value="1"/>
</dbReference>
<dbReference type="InterPro" id="IPR036844">
    <property type="entry name" value="Hint_dom_sf"/>
</dbReference>
<feature type="transmembrane region" description="Helical" evidence="2">
    <location>
        <begin position="20"/>
        <end position="40"/>
    </location>
</feature>
<evidence type="ECO:0000313" key="4">
    <source>
        <dbReference type="EMBL" id="SEB07680.1"/>
    </source>
</evidence>
<dbReference type="InterPro" id="IPR012495">
    <property type="entry name" value="TadE-like_dom"/>
</dbReference>
<keyword evidence="2" id="KW-0472">Membrane</keyword>
<dbReference type="EMBL" id="FNRJ01000015">
    <property type="protein sequence ID" value="SEB07680.1"/>
    <property type="molecule type" value="Genomic_DNA"/>
</dbReference>
<name>A0A1H4GF77_9GAMM</name>
<proteinExistence type="predicted"/>
<evidence type="ECO:0000256" key="1">
    <source>
        <dbReference type="SAM" id="MobiDB-lite"/>
    </source>
</evidence>
<dbReference type="STRING" id="1122198.SAMN02745729_11598"/>
<dbReference type="Pfam" id="PF07811">
    <property type="entry name" value="TadE"/>
    <property type="match status" value="1"/>
</dbReference>
<dbReference type="InterPro" id="IPR003587">
    <property type="entry name" value="Hint_dom_N"/>
</dbReference>